<comment type="caution">
    <text evidence="2">The sequence shown here is derived from an EMBL/GenBank/DDBJ whole genome shotgun (WGS) entry which is preliminary data.</text>
</comment>
<keyword evidence="1" id="KW-0472">Membrane</keyword>
<sequence length="151" mass="17809">MNKLIFRKKMCVRPGNNRNLMSSDHIYKQNFPFFYLSPITIFSLAIFMMEPTQNRHQNQTLKPPHTLDNVNPECHENPEVQSFFRRVIELQEFCMAQSERQQVAIVKDRAESEGIEGISYQVMADFFTISSKSTIKHHLDRWVDEDVELTL</sequence>
<dbReference type="GeneID" id="94842483"/>
<dbReference type="Proteomes" id="UP000179807">
    <property type="component" value="Unassembled WGS sequence"/>
</dbReference>
<dbReference type="RefSeq" id="XP_068355031.1">
    <property type="nucleotide sequence ID" value="XM_068507779.1"/>
</dbReference>
<keyword evidence="1" id="KW-0812">Transmembrane</keyword>
<reference evidence="2" key="1">
    <citation type="submission" date="2016-10" db="EMBL/GenBank/DDBJ databases">
        <authorList>
            <person name="Benchimol M."/>
            <person name="Almeida L.G."/>
            <person name="Vasconcelos A.T."/>
            <person name="Perreira-Neves A."/>
            <person name="Rosa I.A."/>
            <person name="Tasca T."/>
            <person name="Bogo M.R."/>
            <person name="de Souza W."/>
        </authorList>
    </citation>
    <scope>NUCLEOTIDE SEQUENCE [LARGE SCALE GENOMIC DNA]</scope>
    <source>
        <strain evidence="2">K</strain>
    </source>
</reference>
<dbReference type="EMBL" id="MLAK01000891">
    <property type="protein sequence ID" value="OHT01895.1"/>
    <property type="molecule type" value="Genomic_DNA"/>
</dbReference>
<dbReference type="AlphaFoldDB" id="A0A1J4JRX7"/>
<evidence type="ECO:0000313" key="2">
    <source>
        <dbReference type="EMBL" id="OHT01895.1"/>
    </source>
</evidence>
<feature type="transmembrane region" description="Helical" evidence="1">
    <location>
        <begin position="31"/>
        <end position="49"/>
    </location>
</feature>
<protein>
    <submittedName>
        <fullName evidence="2">Uncharacterized protein</fullName>
    </submittedName>
</protein>
<evidence type="ECO:0000256" key="1">
    <source>
        <dbReference type="SAM" id="Phobius"/>
    </source>
</evidence>
<dbReference type="VEuPathDB" id="TrichDB:TRFO_31185"/>
<keyword evidence="3" id="KW-1185">Reference proteome</keyword>
<gene>
    <name evidence="2" type="ORF">TRFO_31185</name>
</gene>
<name>A0A1J4JRX7_9EUKA</name>
<organism evidence="2 3">
    <name type="scientific">Tritrichomonas foetus</name>
    <dbReference type="NCBI Taxonomy" id="1144522"/>
    <lineage>
        <taxon>Eukaryota</taxon>
        <taxon>Metamonada</taxon>
        <taxon>Parabasalia</taxon>
        <taxon>Tritrichomonadida</taxon>
        <taxon>Tritrichomonadidae</taxon>
        <taxon>Tritrichomonas</taxon>
    </lineage>
</organism>
<evidence type="ECO:0000313" key="3">
    <source>
        <dbReference type="Proteomes" id="UP000179807"/>
    </source>
</evidence>
<keyword evidence="1" id="KW-1133">Transmembrane helix</keyword>
<accession>A0A1J4JRX7</accession>
<proteinExistence type="predicted"/>